<dbReference type="KEGG" id="abi:Aboo_0157"/>
<gene>
    <name evidence="4" type="primary">mutL</name>
    <name evidence="7" type="ordered locus">Aboo_0157</name>
</gene>
<dbReference type="PANTHER" id="PTHR10073">
    <property type="entry name" value="DNA MISMATCH REPAIR PROTEIN MLH, PMS, MUTL"/>
    <property type="match status" value="1"/>
</dbReference>
<sequence>MPEIRVLPPNIVEKIAAGEVVERPASVVKELVENSIDAGATKIAIHVEGGGTKRIRVVDDGCGMSEEDAILALKRHATSKIKSEEDLNRISTLGFRGEALPSIAAVSKLTIITKRKEDLVGTKIHVEGGEIKNITSIGAPSGTSVLVEDLFYNTPARRKFLKSERSEFFQIYSIVEKYAIIYENIHFKLVHNGKEVFNLPPSNLKARIARLWGKEIADAMVEIKKSNRMKIKGLIAKPYQVRRDKNKLLIFVNGRYVKSRIIEDALVEGYGTLLFRDSYPIAILKIQVEPDEIDVNVHPAKLFVKFKDENRIKKEIANLIWNSLTKEENIPSKIGGREERAEKIKIEREKQMVFDVEEPSKMRKIEDFIPVMRTLPMEILGQVDGTYIILKSPEGLVIVDQHAAHERIRYERFLKDMKDRNIQKLLEPIILNLDYKEYQFILEQKGSLRDYGFIIEDFGTNSIVVRGIPPILTKRDAEDAIREIAQLGPKSIDEKRDELIKLISCKGAIKAHQKLSQFEMEKLIMDLLRCKNPYTCPHGRSTMIKIKNEDLEKMFKRKE</sequence>
<dbReference type="Gene3D" id="3.30.1370.100">
    <property type="entry name" value="MutL, C-terminal domain, regulatory subdomain"/>
    <property type="match status" value="1"/>
</dbReference>
<dbReference type="AlphaFoldDB" id="D3TBN4"/>
<dbReference type="GO" id="GO:0140664">
    <property type="term" value="F:ATP-dependent DNA damage sensor activity"/>
    <property type="evidence" value="ECO:0007669"/>
    <property type="project" value="InterPro"/>
</dbReference>
<dbReference type="RefSeq" id="WP_012997053.1">
    <property type="nucleotide sequence ID" value="NC_013926.1"/>
</dbReference>
<keyword evidence="8" id="KW-1185">Reference proteome</keyword>
<dbReference type="GO" id="GO:0016887">
    <property type="term" value="F:ATP hydrolysis activity"/>
    <property type="evidence" value="ECO:0007669"/>
    <property type="project" value="InterPro"/>
</dbReference>
<dbReference type="InterPro" id="IPR038973">
    <property type="entry name" value="MutL/Mlh/Pms-like"/>
</dbReference>
<dbReference type="PANTHER" id="PTHR10073:SF12">
    <property type="entry name" value="DNA MISMATCH REPAIR PROTEIN MLH1"/>
    <property type="match status" value="1"/>
</dbReference>
<accession>D3TBN4</accession>
<dbReference type="FunFam" id="3.30.565.10:FF:000003">
    <property type="entry name" value="DNA mismatch repair endonuclease MutL"/>
    <property type="match status" value="1"/>
</dbReference>
<evidence type="ECO:0000256" key="3">
    <source>
        <dbReference type="ARBA" id="ARBA00023204"/>
    </source>
</evidence>
<dbReference type="HOGENOM" id="CLU_004131_4_1_2"/>
<organism evidence="7 8">
    <name type="scientific">Aciduliprofundum boonei (strain DSM 19572 / T469)</name>
    <dbReference type="NCBI Taxonomy" id="439481"/>
    <lineage>
        <taxon>Archaea</taxon>
        <taxon>Methanobacteriati</taxon>
        <taxon>Thermoplasmatota</taxon>
        <taxon>DHVE2 group</taxon>
        <taxon>Candidatus Aciduliprofundum</taxon>
    </lineage>
</organism>
<dbReference type="InterPro" id="IPR014721">
    <property type="entry name" value="Ribsml_uS5_D2-typ_fold_subgr"/>
</dbReference>
<dbReference type="Pfam" id="PF08676">
    <property type="entry name" value="MutL_C"/>
    <property type="match status" value="1"/>
</dbReference>
<dbReference type="SMART" id="SM01340">
    <property type="entry name" value="DNA_mis_repair"/>
    <property type="match status" value="1"/>
</dbReference>
<dbReference type="GO" id="GO:0032300">
    <property type="term" value="C:mismatch repair complex"/>
    <property type="evidence" value="ECO:0007669"/>
    <property type="project" value="InterPro"/>
</dbReference>
<dbReference type="HAMAP" id="MF_00149">
    <property type="entry name" value="DNA_mis_repair"/>
    <property type="match status" value="1"/>
</dbReference>
<feature type="domain" description="MutL C-terminal dimerisation" evidence="5">
    <location>
        <begin position="379"/>
        <end position="515"/>
    </location>
</feature>
<dbReference type="GeneID" id="8827094"/>
<protein>
    <recommendedName>
        <fullName evidence="4">DNA mismatch repair protein MutL</fullName>
    </recommendedName>
</protein>
<dbReference type="InterPro" id="IPR036890">
    <property type="entry name" value="HATPase_C_sf"/>
</dbReference>
<dbReference type="SUPFAM" id="SSF54211">
    <property type="entry name" value="Ribosomal protein S5 domain 2-like"/>
    <property type="match status" value="1"/>
</dbReference>
<dbReference type="Gene3D" id="3.30.565.10">
    <property type="entry name" value="Histidine kinase-like ATPase, C-terminal domain"/>
    <property type="match status" value="1"/>
</dbReference>
<dbReference type="SMART" id="SM00853">
    <property type="entry name" value="MutL_C"/>
    <property type="match status" value="1"/>
</dbReference>
<dbReference type="InterPro" id="IPR014790">
    <property type="entry name" value="MutL_C"/>
</dbReference>
<evidence type="ECO:0000313" key="8">
    <source>
        <dbReference type="Proteomes" id="UP000001400"/>
    </source>
</evidence>
<dbReference type="GO" id="GO:0030983">
    <property type="term" value="F:mismatched DNA binding"/>
    <property type="evidence" value="ECO:0007669"/>
    <property type="project" value="InterPro"/>
</dbReference>
<dbReference type="NCBIfam" id="TIGR00585">
    <property type="entry name" value="mutl"/>
    <property type="match status" value="1"/>
</dbReference>
<dbReference type="EMBL" id="CP001941">
    <property type="protein sequence ID" value="ADD07969.1"/>
    <property type="molecule type" value="Genomic_DNA"/>
</dbReference>
<dbReference type="InterPro" id="IPR020568">
    <property type="entry name" value="Ribosomal_Su5_D2-typ_SF"/>
</dbReference>
<dbReference type="Proteomes" id="UP000001400">
    <property type="component" value="Chromosome"/>
</dbReference>
<dbReference type="InterPro" id="IPR042121">
    <property type="entry name" value="MutL_C_regsub"/>
</dbReference>
<dbReference type="SUPFAM" id="SSF55874">
    <property type="entry name" value="ATPase domain of HSP90 chaperone/DNA topoisomerase II/histidine kinase"/>
    <property type="match status" value="1"/>
</dbReference>
<dbReference type="InterPro" id="IPR013507">
    <property type="entry name" value="DNA_mismatch_S5_2-like"/>
</dbReference>
<dbReference type="Gene3D" id="3.30.230.10">
    <property type="match status" value="1"/>
</dbReference>
<dbReference type="GO" id="GO:0006298">
    <property type="term" value="P:mismatch repair"/>
    <property type="evidence" value="ECO:0007669"/>
    <property type="project" value="UniProtKB-UniRule"/>
</dbReference>
<evidence type="ECO:0000259" key="5">
    <source>
        <dbReference type="SMART" id="SM00853"/>
    </source>
</evidence>
<dbReference type="SUPFAM" id="SSF118116">
    <property type="entry name" value="DNA mismatch repair protein MutL"/>
    <property type="match status" value="1"/>
</dbReference>
<dbReference type="InterPro" id="IPR020667">
    <property type="entry name" value="DNA_mismatch_repair_MutL"/>
</dbReference>
<dbReference type="InterPro" id="IPR002099">
    <property type="entry name" value="MutL/Mlh/PMS"/>
</dbReference>
<dbReference type="InterPro" id="IPR037198">
    <property type="entry name" value="MutL_C_sf"/>
</dbReference>
<keyword evidence="2 4" id="KW-0227">DNA damage</keyword>
<dbReference type="GO" id="GO:0005524">
    <property type="term" value="F:ATP binding"/>
    <property type="evidence" value="ECO:0007669"/>
    <property type="project" value="InterPro"/>
</dbReference>
<name>D3TBN4_ACIB4</name>
<dbReference type="Pfam" id="PF01119">
    <property type="entry name" value="DNA_mis_repair"/>
    <property type="match status" value="1"/>
</dbReference>
<evidence type="ECO:0000256" key="2">
    <source>
        <dbReference type="ARBA" id="ARBA00022763"/>
    </source>
</evidence>
<dbReference type="InterPro" id="IPR014762">
    <property type="entry name" value="DNA_mismatch_repair_CS"/>
</dbReference>
<evidence type="ECO:0000259" key="6">
    <source>
        <dbReference type="SMART" id="SM01340"/>
    </source>
</evidence>
<reference evidence="7" key="1">
    <citation type="submission" date="2010-02" db="EMBL/GenBank/DDBJ databases">
        <title>Complete sequence of Aciduliprofundum boonei T469.</title>
        <authorList>
            <consortium name="US DOE Joint Genome Institute"/>
            <person name="Lucas S."/>
            <person name="Copeland A."/>
            <person name="Lapidus A."/>
            <person name="Cheng J.-F."/>
            <person name="Bruce D."/>
            <person name="Goodwin L."/>
            <person name="Pitluck S."/>
            <person name="Saunders E."/>
            <person name="Detter J.C."/>
            <person name="Han C."/>
            <person name="Tapia R."/>
            <person name="Land M."/>
            <person name="Hauser L."/>
            <person name="Kyrpides N."/>
            <person name="Mikhailova N."/>
            <person name="Flores G."/>
            <person name="Reysenbach A.-L."/>
            <person name="Woyke T."/>
        </authorList>
    </citation>
    <scope>NUCLEOTIDE SEQUENCE</scope>
    <source>
        <strain evidence="7">T469</strain>
    </source>
</reference>
<keyword evidence="3 4" id="KW-0234">DNA repair</keyword>
<dbReference type="Gene3D" id="3.30.1540.20">
    <property type="entry name" value="MutL, C-terminal domain, dimerisation subdomain"/>
    <property type="match status" value="1"/>
</dbReference>
<comment type="function">
    <text evidence="4">This protein is involved in the repair of mismatches in DNA. It is required for dam-dependent methyl-directed DNA mismatch repair. May act as a 'molecular matchmaker', a protein that promotes the formation of a stable complex between two or more DNA-binding proteins in an ATP-dependent manner without itself being part of a final effector complex.</text>
</comment>
<dbReference type="InterPro" id="IPR042120">
    <property type="entry name" value="MutL_C_dimsub"/>
</dbReference>
<comment type="similarity">
    <text evidence="1 4">Belongs to the DNA mismatch repair MutL/HexB family.</text>
</comment>
<dbReference type="CDD" id="cd16926">
    <property type="entry name" value="HATPase_MutL-MLH-PMS-like"/>
    <property type="match status" value="1"/>
</dbReference>
<dbReference type="PROSITE" id="PS00058">
    <property type="entry name" value="DNA_MISMATCH_REPAIR_1"/>
    <property type="match status" value="1"/>
</dbReference>
<dbReference type="CDD" id="cd00782">
    <property type="entry name" value="MutL_Trans"/>
    <property type="match status" value="1"/>
</dbReference>
<evidence type="ECO:0000313" key="7">
    <source>
        <dbReference type="EMBL" id="ADD07969.1"/>
    </source>
</evidence>
<dbReference type="Pfam" id="PF13589">
    <property type="entry name" value="HATPase_c_3"/>
    <property type="match status" value="1"/>
</dbReference>
<evidence type="ECO:0000256" key="4">
    <source>
        <dbReference type="HAMAP-Rule" id="MF_00149"/>
    </source>
</evidence>
<evidence type="ECO:0000256" key="1">
    <source>
        <dbReference type="ARBA" id="ARBA00006082"/>
    </source>
</evidence>
<proteinExistence type="inferred from homology"/>
<feature type="domain" description="DNA mismatch repair protein S5" evidence="6">
    <location>
        <begin position="208"/>
        <end position="325"/>
    </location>
</feature>